<dbReference type="PANTHER" id="PTHR44252:SF3">
    <property type="entry name" value="D-ERYTHRULOSE REDUCTASE-RELATED"/>
    <property type="match status" value="1"/>
</dbReference>
<dbReference type="PROSITE" id="PS00061">
    <property type="entry name" value="ADH_SHORT"/>
    <property type="match status" value="1"/>
</dbReference>
<dbReference type="EMBL" id="CP073347">
    <property type="protein sequence ID" value="UTW12004.1"/>
    <property type="molecule type" value="Genomic_DNA"/>
</dbReference>
<dbReference type="InterPro" id="IPR020904">
    <property type="entry name" value="Sc_DH/Rdtase_CS"/>
</dbReference>
<dbReference type="InterPro" id="IPR051737">
    <property type="entry name" value="L-xylulose/Carbonyl_redctase"/>
</dbReference>
<comment type="similarity">
    <text evidence="1">Belongs to the short-chain dehydrogenases/reductases (SDR) family.</text>
</comment>
<keyword evidence="3" id="KW-0521">NADP</keyword>
<evidence type="ECO:0000256" key="3">
    <source>
        <dbReference type="ARBA" id="ARBA00022857"/>
    </source>
</evidence>
<protein>
    <submittedName>
        <fullName evidence="4">SDR family oxidoreductase</fullName>
    </submittedName>
</protein>
<dbReference type="Proteomes" id="UP001058461">
    <property type="component" value="Chromosome"/>
</dbReference>
<dbReference type="CDD" id="cd05233">
    <property type="entry name" value="SDR_c"/>
    <property type="match status" value="1"/>
</dbReference>
<dbReference type="SUPFAM" id="SSF51735">
    <property type="entry name" value="NAD(P)-binding Rossmann-fold domains"/>
    <property type="match status" value="1"/>
</dbReference>
<reference evidence="4" key="1">
    <citation type="submission" date="2021-04" db="EMBL/GenBank/DDBJ databases">
        <title>Oceanospirillales bacteria with DddD are important DMSP degraders in coastal seawater.</title>
        <authorList>
            <person name="Liu J."/>
        </authorList>
    </citation>
    <scope>NUCLEOTIDE SEQUENCE</scope>
    <source>
        <strain evidence="4">D13-1</strain>
    </source>
</reference>
<evidence type="ECO:0000256" key="1">
    <source>
        <dbReference type="ARBA" id="ARBA00006484"/>
    </source>
</evidence>
<sequence length="254" mass="26793">MTIPTTPSFSLQGKIALVTGASKGIGRAAVLALAAQGAHVICVGRGQQALDEVCAEVKGLGQSAEALAADMSSMQDIAQKIGALPRVDILVNNAGTNIPEPFVEVTEEHFDQLVQLNVKGCFFVAQQVVSRMLANRQGGSIINMSSQMGHVGAIQRTVYCMTKHAIEGLSKAMAVELAADGIRVNTICPTFIKTPMTEPFFTSDSFKQDTLTKIPLGHVGDVEDIMGAVIYLASDASRMVTGSSMKVDGGWTAH</sequence>
<dbReference type="NCBIfam" id="NF005559">
    <property type="entry name" value="PRK07231.1"/>
    <property type="match status" value="1"/>
</dbReference>
<evidence type="ECO:0000313" key="5">
    <source>
        <dbReference type="Proteomes" id="UP001058461"/>
    </source>
</evidence>
<keyword evidence="5" id="KW-1185">Reference proteome</keyword>
<dbReference type="InterPro" id="IPR002347">
    <property type="entry name" value="SDR_fam"/>
</dbReference>
<proteinExistence type="inferred from homology"/>
<dbReference type="RefSeq" id="WP_255854052.1">
    <property type="nucleotide sequence ID" value="NZ_CP073347.1"/>
</dbReference>
<evidence type="ECO:0000256" key="2">
    <source>
        <dbReference type="ARBA" id="ARBA00011881"/>
    </source>
</evidence>
<organism evidence="4 5">
    <name type="scientific">Marinobacterium rhizophilum</name>
    <dbReference type="NCBI Taxonomy" id="420402"/>
    <lineage>
        <taxon>Bacteria</taxon>
        <taxon>Pseudomonadati</taxon>
        <taxon>Pseudomonadota</taxon>
        <taxon>Gammaproteobacteria</taxon>
        <taxon>Oceanospirillales</taxon>
        <taxon>Oceanospirillaceae</taxon>
        <taxon>Marinobacterium</taxon>
    </lineage>
</organism>
<dbReference type="Gene3D" id="3.40.50.720">
    <property type="entry name" value="NAD(P)-binding Rossmann-like Domain"/>
    <property type="match status" value="1"/>
</dbReference>
<evidence type="ECO:0000313" key="4">
    <source>
        <dbReference type="EMBL" id="UTW12004.1"/>
    </source>
</evidence>
<dbReference type="Pfam" id="PF13561">
    <property type="entry name" value="adh_short_C2"/>
    <property type="match status" value="1"/>
</dbReference>
<comment type="subunit">
    <text evidence="2">Homotetramer.</text>
</comment>
<name>A0ABY5HL65_9GAMM</name>
<dbReference type="InterPro" id="IPR036291">
    <property type="entry name" value="NAD(P)-bd_dom_sf"/>
</dbReference>
<dbReference type="PRINTS" id="PR00081">
    <property type="entry name" value="GDHRDH"/>
</dbReference>
<gene>
    <name evidence="4" type="ORF">KDW95_22695</name>
</gene>
<dbReference type="PRINTS" id="PR00080">
    <property type="entry name" value="SDRFAMILY"/>
</dbReference>
<accession>A0ABY5HL65</accession>
<dbReference type="PANTHER" id="PTHR44252">
    <property type="entry name" value="D-ERYTHRULOSE REDUCTASE"/>
    <property type="match status" value="1"/>
</dbReference>